<gene>
    <name evidence="1" type="ORF">ENS06_14090</name>
</gene>
<comment type="caution">
    <text evidence="1">The sequence shown here is derived from an EMBL/GenBank/DDBJ whole genome shotgun (WGS) entry which is preliminary data.</text>
</comment>
<proteinExistence type="predicted"/>
<dbReference type="NCBIfam" id="TIGR02241">
    <property type="entry name" value="conserved hypothetical phage tail region protein"/>
    <property type="match status" value="1"/>
</dbReference>
<dbReference type="Pfam" id="PF06841">
    <property type="entry name" value="Phage_T4_gp19"/>
    <property type="match status" value="1"/>
</dbReference>
<organism evidence="1">
    <name type="scientific">Desulfacinum infernum</name>
    <dbReference type="NCBI Taxonomy" id="35837"/>
    <lineage>
        <taxon>Bacteria</taxon>
        <taxon>Pseudomonadati</taxon>
        <taxon>Thermodesulfobacteriota</taxon>
        <taxon>Syntrophobacteria</taxon>
        <taxon>Syntrophobacterales</taxon>
        <taxon>Syntrophobacteraceae</taxon>
        <taxon>Desulfacinum</taxon>
    </lineage>
</organism>
<dbReference type="PANTHER" id="PTHR38009">
    <property type="entry name" value="CONSERVED HYPOTHETICAL PHAGE TAIL PROTEIN"/>
    <property type="match status" value="1"/>
</dbReference>
<protein>
    <submittedName>
        <fullName evidence="1">Phage tail protein</fullName>
    </submittedName>
</protein>
<dbReference type="AlphaFoldDB" id="A0A832EKB9"/>
<evidence type="ECO:0000313" key="1">
    <source>
        <dbReference type="EMBL" id="HFK98439.1"/>
    </source>
</evidence>
<dbReference type="EMBL" id="DSTK01000039">
    <property type="protein sequence ID" value="HFK98439.1"/>
    <property type="molecule type" value="Genomic_DNA"/>
</dbReference>
<dbReference type="InterPro" id="IPR010667">
    <property type="entry name" value="Phage_T4_Gp19"/>
</dbReference>
<dbReference type="InterPro" id="IPR011747">
    <property type="entry name" value="CHP02241"/>
</dbReference>
<dbReference type="GO" id="GO:0005198">
    <property type="term" value="F:structural molecule activity"/>
    <property type="evidence" value="ECO:0007669"/>
    <property type="project" value="InterPro"/>
</dbReference>
<name>A0A832EKB9_9BACT</name>
<reference evidence="1" key="1">
    <citation type="journal article" date="2020" name="mSystems">
        <title>Genome- and Community-Level Interaction Insights into Carbon Utilization and Element Cycling Functions of Hydrothermarchaeota in Hydrothermal Sediment.</title>
        <authorList>
            <person name="Zhou Z."/>
            <person name="Liu Y."/>
            <person name="Xu W."/>
            <person name="Pan J."/>
            <person name="Luo Z.H."/>
            <person name="Li M."/>
        </authorList>
    </citation>
    <scope>NUCLEOTIDE SEQUENCE [LARGE SCALE GENOMIC DNA]</scope>
    <source>
        <strain evidence="1">SpSt-456</strain>
    </source>
</reference>
<accession>A0A832EKB9</accession>
<dbReference type="PANTHER" id="PTHR38009:SF1">
    <property type="entry name" value="CONSERVED HYPOTHETICAL PHAGE TAIL PROTEIN"/>
    <property type="match status" value="1"/>
</dbReference>
<sequence length="164" mass="18090">MASQPGYPLPVFRFRVDFFTSASDADGGGEPVPLCSGRFAECSGVDASMEPKVIKEGGRNDGAVHRAGRVSFGTVILRRGITSSRDLWRWFELVAKGGYAFRLDVVITHLDMGTDPESHEGTLRWRLRRALPVKFKAPDFNARAADVGIEEVHFVHEGLEREGS</sequence>